<dbReference type="STRING" id="1742358.GCA_001439605_01785"/>
<dbReference type="InterPro" id="IPR051545">
    <property type="entry name" value="NAD(P)H_dehydrogenase_qn"/>
</dbReference>
<dbReference type="PANTHER" id="PTHR10204">
    <property type="entry name" value="NAD P H OXIDOREDUCTASE-RELATED"/>
    <property type="match status" value="1"/>
</dbReference>
<dbReference type="OrthoDB" id="9798454at2"/>
<dbReference type="InterPro" id="IPR029039">
    <property type="entry name" value="Flavoprotein-like_sf"/>
</dbReference>
<keyword evidence="5" id="KW-1185">Reference proteome</keyword>
<dbReference type="SUPFAM" id="SSF52218">
    <property type="entry name" value="Flavoproteins"/>
    <property type="match status" value="1"/>
</dbReference>
<comment type="similarity">
    <text evidence="1">Belongs to the NAD(P)H dehydrogenase (quinone) family.</text>
</comment>
<keyword evidence="2" id="KW-0560">Oxidoreductase</keyword>
<dbReference type="InterPro" id="IPR003680">
    <property type="entry name" value="Flavodoxin_fold"/>
</dbReference>
<dbReference type="RefSeq" id="WP_131238251.1">
    <property type="nucleotide sequence ID" value="NZ_SJTH01000049.1"/>
</dbReference>
<protein>
    <submittedName>
        <fullName evidence="4">Flavodoxin family protein</fullName>
    </submittedName>
</protein>
<dbReference type="Proteomes" id="UP000293846">
    <property type="component" value="Unassembled WGS sequence"/>
</dbReference>
<dbReference type="GO" id="GO:0003955">
    <property type="term" value="F:NAD(P)H dehydrogenase (quinone) activity"/>
    <property type="evidence" value="ECO:0007669"/>
    <property type="project" value="TreeGrafter"/>
</dbReference>
<dbReference type="GO" id="GO:0005829">
    <property type="term" value="C:cytosol"/>
    <property type="evidence" value="ECO:0007669"/>
    <property type="project" value="TreeGrafter"/>
</dbReference>
<name>A0A4R1APS0_9BACI</name>
<evidence type="ECO:0000256" key="2">
    <source>
        <dbReference type="ARBA" id="ARBA00023002"/>
    </source>
</evidence>
<comment type="caution">
    <text evidence="4">The sequence shown here is derived from an EMBL/GenBank/DDBJ whole genome shotgun (WGS) entry which is preliminary data.</text>
</comment>
<gene>
    <name evidence="4" type="ORF">E0Y62_22350</name>
</gene>
<dbReference type="Gene3D" id="3.40.50.360">
    <property type="match status" value="1"/>
</dbReference>
<dbReference type="PANTHER" id="PTHR10204:SF34">
    <property type="entry name" value="NAD(P)H DEHYDROGENASE [QUINONE] 1 ISOFORM 1"/>
    <property type="match status" value="1"/>
</dbReference>
<evidence type="ECO:0000259" key="3">
    <source>
        <dbReference type="Pfam" id="PF02525"/>
    </source>
</evidence>
<feature type="domain" description="Flavodoxin-like fold" evidence="3">
    <location>
        <begin position="1"/>
        <end position="202"/>
    </location>
</feature>
<dbReference type="AlphaFoldDB" id="A0A4R1APS0"/>
<accession>A0A4R1APS0</accession>
<evidence type="ECO:0000256" key="1">
    <source>
        <dbReference type="ARBA" id="ARBA00006252"/>
    </source>
</evidence>
<dbReference type="EMBL" id="SJTH01000049">
    <property type="protein sequence ID" value="TCJ01813.1"/>
    <property type="molecule type" value="Genomic_DNA"/>
</dbReference>
<dbReference type="Pfam" id="PF02525">
    <property type="entry name" value="Flavodoxin_2"/>
    <property type="match status" value="1"/>
</dbReference>
<reference evidence="4 5" key="1">
    <citation type="submission" date="2019-03" db="EMBL/GenBank/DDBJ databases">
        <authorList>
            <person name="Jensen L."/>
            <person name="Storgaard J."/>
            <person name="Sulaj E."/>
            <person name="Schramm A."/>
            <person name="Marshall I.P.G."/>
        </authorList>
    </citation>
    <scope>NUCLEOTIDE SEQUENCE [LARGE SCALE GENOMIC DNA]</scope>
    <source>
        <strain evidence="4 5">2017H2G3</strain>
    </source>
</reference>
<evidence type="ECO:0000313" key="5">
    <source>
        <dbReference type="Proteomes" id="UP000293846"/>
    </source>
</evidence>
<sequence length="234" mass="27253">MNILIVYAHPEPTSLNGSLRDFSRYQLESQGHIVRISDLYEMNFKAVADGNDFSERKNPSQLNYLLEQMNASKNKSFSKDILFEQEKLDWTDFIIFQFPIWWTETPAILKGWFDRVFALGYAYGPGTYDKGKLKGKKAMLSVTHGASSLNHYGEYGLKGKLEERLFNIQHEKLYFSGIEVLEPFIFPSTAPLEVRNNYFELYKNKLLNIFEEPAIPFHPLSHYENGQLVQEFQK</sequence>
<evidence type="ECO:0000313" key="4">
    <source>
        <dbReference type="EMBL" id="TCJ01813.1"/>
    </source>
</evidence>
<organism evidence="4 5">
    <name type="scientific">Cytobacillus praedii</name>
    <dbReference type="NCBI Taxonomy" id="1742358"/>
    <lineage>
        <taxon>Bacteria</taxon>
        <taxon>Bacillati</taxon>
        <taxon>Bacillota</taxon>
        <taxon>Bacilli</taxon>
        <taxon>Bacillales</taxon>
        <taxon>Bacillaceae</taxon>
        <taxon>Cytobacillus</taxon>
    </lineage>
</organism>
<proteinExistence type="inferred from homology"/>